<dbReference type="EMBL" id="MN617843">
    <property type="protein sequence ID" value="QGH75338.1"/>
    <property type="molecule type" value="Genomic_DNA"/>
</dbReference>
<dbReference type="Proteomes" id="UP000370142">
    <property type="component" value="Segment"/>
</dbReference>
<organism evidence="1 2">
    <name type="scientific">Mycobacterium phage Quesadilla</name>
    <dbReference type="NCBI Taxonomy" id="2664226"/>
    <lineage>
        <taxon>Viruses</taxon>
        <taxon>Duplodnaviria</taxon>
        <taxon>Heunggongvirae</taxon>
        <taxon>Uroviricota</taxon>
        <taxon>Caudoviricetes</taxon>
        <taxon>Bclasvirinae</taxon>
        <taxon>Quesadillavirus</taxon>
        <taxon>Quesadillavirus quesadilla</taxon>
    </lineage>
</organism>
<keyword evidence="2" id="KW-1185">Reference proteome</keyword>
<dbReference type="RefSeq" id="YP_009949846.1">
    <property type="nucleotide sequence ID" value="NC_051584.1"/>
</dbReference>
<sequence>MAQGGPTIHNPEKEITMTVITAAKLREEAARAREIAEQLARDAAAATAAELEASRPKCPTLEDGESAILGFERYQSGRAYVYAAVVFRQGRNIRVAVTGNEARRFNWAGFLSFVGEANWPTLFLMNMGHPLLPPGAEPPVAERMGRYGRVLDTQTVDTVTPFTQGGYS</sequence>
<proteinExistence type="predicted"/>
<evidence type="ECO:0000313" key="1">
    <source>
        <dbReference type="EMBL" id="QGH75338.1"/>
    </source>
</evidence>
<evidence type="ECO:0000313" key="2">
    <source>
        <dbReference type="Proteomes" id="UP000370142"/>
    </source>
</evidence>
<protein>
    <submittedName>
        <fullName evidence="1">Uncharacterized protein</fullName>
    </submittedName>
</protein>
<dbReference type="GeneID" id="60321254"/>
<name>A0A5Q2WD81_9CAUD</name>
<accession>A0A5Q2WD81</accession>
<gene>
    <name evidence="1" type="primary">90</name>
    <name evidence="1" type="ORF">SEA_QUESADILLA_90</name>
</gene>
<reference evidence="1 2" key="1">
    <citation type="submission" date="2019-10" db="EMBL/GenBank/DDBJ databases">
        <authorList>
            <person name="Jorgensen H.J."/>
            <person name="Tolsma S."/>
            <person name="Caruso S.M."/>
            <person name="Garlena R.A."/>
            <person name="Russell D.A."/>
            <person name="Pope W.H."/>
            <person name="Jacobs-Se D."/>
            <person name="Hatfull G.F."/>
        </authorList>
    </citation>
    <scope>NUCLEOTIDE SEQUENCE [LARGE SCALE GENOMIC DNA]</scope>
</reference>
<dbReference type="KEGG" id="vg:60321254"/>